<protein>
    <submittedName>
        <fullName evidence="2">Uncharacterized protein</fullName>
    </submittedName>
</protein>
<name>A0A368H2V2_ANCCA</name>
<accession>A0A368H2V2</accession>
<comment type="caution">
    <text evidence="2">The sequence shown here is derived from an EMBL/GenBank/DDBJ whole genome shotgun (WGS) entry which is preliminary data.</text>
</comment>
<feature type="compositionally biased region" description="Low complexity" evidence="1">
    <location>
        <begin position="112"/>
        <end position="173"/>
    </location>
</feature>
<dbReference type="EMBL" id="JOJR01000028">
    <property type="protein sequence ID" value="RCN49939.1"/>
    <property type="molecule type" value="Genomic_DNA"/>
</dbReference>
<dbReference type="Proteomes" id="UP000252519">
    <property type="component" value="Unassembled WGS sequence"/>
</dbReference>
<reference evidence="2 3" key="1">
    <citation type="submission" date="2014-10" db="EMBL/GenBank/DDBJ databases">
        <title>Draft genome of the hookworm Ancylostoma caninum.</title>
        <authorList>
            <person name="Mitreva M."/>
        </authorList>
    </citation>
    <scope>NUCLEOTIDE SEQUENCE [LARGE SCALE GENOMIC DNA]</scope>
    <source>
        <strain evidence="2 3">Baltimore</strain>
    </source>
</reference>
<evidence type="ECO:0000256" key="1">
    <source>
        <dbReference type="SAM" id="MobiDB-lite"/>
    </source>
</evidence>
<feature type="compositionally biased region" description="Low complexity" evidence="1">
    <location>
        <begin position="180"/>
        <end position="189"/>
    </location>
</feature>
<dbReference type="STRING" id="29170.A0A368H2V2"/>
<sequence length="287" mass="30761">MTHFGNTSFPIPPSSPNFSAISFSRKKYTYAIRTGATIGTYLGHIEVNNGEGVKLVFRKNKQFVIDEQGWIHSSVSFSAPEKIEDEILAIKEGRTVATVPFMVHVLPPDSVSTSTPTSPEAESSTTADPSPTETSTTAASETVATVGAAASTASATAETSTVGASSSSDPSTAKTSEQQPTLPTDSSTTSSKFAFGRSMYFAFVPEGQYTNGIRLAVKPEPLSVNRQTAVRYEIDDPSQNIPFFITADGQLIIFDVDRETQASYMFAIKVIEDCFAVIGHITCSFSF</sequence>
<evidence type="ECO:0000313" key="3">
    <source>
        <dbReference type="Proteomes" id="UP000252519"/>
    </source>
</evidence>
<gene>
    <name evidence="2" type="ORF">ANCCAN_03975</name>
</gene>
<dbReference type="OrthoDB" id="6252479at2759"/>
<proteinExistence type="predicted"/>
<keyword evidence="3" id="KW-1185">Reference proteome</keyword>
<evidence type="ECO:0000313" key="2">
    <source>
        <dbReference type="EMBL" id="RCN49939.1"/>
    </source>
</evidence>
<dbReference type="AlphaFoldDB" id="A0A368H2V2"/>
<organism evidence="2 3">
    <name type="scientific">Ancylostoma caninum</name>
    <name type="common">Dog hookworm</name>
    <dbReference type="NCBI Taxonomy" id="29170"/>
    <lineage>
        <taxon>Eukaryota</taxon>
        <taxon>Metazoa</taxon>
        <taxon>Ecdysozoa</taxon>
        <taxon>Nematoda</taxon>
        <taxon>Chromadorea</taxon>
        <taxon>Rhabditida</taxon>
        <taxon>Rhabditina</taxon>
        <taxon>Rhabditomorpha</taxon>
        <taxon>Strongyloidea</taxon>
        <taxon>Ancylostomatidae</taxon>
        <taxon>Ancylostomatinae</taxon>
        <taxon>Ancylostoma</taxon>
    </lineage>
</organism>
<feature type="region of interest" description="Disordered" evidence="1">
    <location>
        <begin position="107"/>
        <end position="189"/>
    </location>
</feature>